<dbReference type="OrthoDB" id="6219387at2759"/>
<gene>
    <name evidence="1" type="ORF">FGIG_00490</name>
</gene>
<proteinExistence type="predicted"/>
<comment type="caution">
    <text evidence="1">The sequence shown here is derived from an EMBL/GenBank/DDBJ whole genome shotgun (WGS) entry which is preliminary data.</text>
</comment>
<name>A0A504Z8B2_FASGI</name>
<dbReference type="AlphaFoldDB" id="A0A504Z8B2"/>
<accession>A0A504Z8B2</accession>
<reference evidence="1 2" key="1">
    <citation type="submission" date="2019-04" db="EMBL/GenBank/DDBJ databases">
        <title>Annotation for the trematode Fasciola gigantica.</title>
        <authorList>
            <person name="Choi Y.-J."/>
        </authorList>
    </citation>
    <scope>NUCLEOTIDE SEQUENCE [LARGE SCALE GENOMIC DNA]</scope>
    <source>
        <strain evidence="1">Uganda_cow_1</strain>
    </source>
</reference>
<keyword evidence="2" id="KW-1185">Reference proteome</keyword>
<evidence type="ECO:0000313" key="1">
    <source>
        <dbReference type="EMBL" id="TPP66088.1"/>
    </source>
</evidence>
<sequence length="159" mass="17290">NTKCASVHGKFVVGVYYQISIVHACTHTRRWTDGRTRTSATLAADRNANNGGHFKVAVRKFAIADRVSSYKSREVNGVYIGTHLIMSSHEQHGGIHHHAKGGPECKDDCPSTAHCQDGCHDPGVGPDHCKDGCHDTKKHCDDGCHQPGVTKDHCKDGCH</sequence>
<feature type="non-terminal residue" evidence="1">
    <location>
        <position position="1"/>
    </location>
</feature>
<dbReference type="Proteomes" id="UP000316759">
    <property type="component" value="Unassembled WGS sequence"/>
</dbReference>
<dbReference type="EMBL" id="SUNJ01002301">
    <property type="protein sequence ID" value="TPP66088.1"/>
    <property type="molecule type" value="Genomic_DNA"/>
</dbReference>
<evidence type="ECO:0000313" key="2">
    <source>
        <dbReference type="Proteomes" id="UP000316759"/>
    </source>
</evidence>
<protein>
    <submittedName>
        <fullName evidence="1">Uncharacterized protein</fullName>
    </submittedName>
</protein>
<organism evidence="1 2">
    <name type="scientific">Fasciola gigantica</name>
    <name type="common">Giant liver fluke</name>
    <dbReference type="NCBI Taxonomy" id="46835"/>
    <lineage>
        <taxon>Eukaryota</taxon>
        <taxon>Metazoa</taxon>
        <taxon>Spiralia</taxon>
        <taxon>Lophotrochozoa</taxon>
        <taxon>Platyhelminthes</taxon>
        <taxon>Trematoda</taxon>
        <taxon>Digenea</taxon>
        <taxon>Plagiorchiida</taxon>
        <taxon>Echinostomata</taxon>
        <taxon>Echinostomatoidea</taxon>
        <taxon>Fasciolidae</taxon>
        <taxon>Fasciola</taxon>
    </lineage>
</organism>